<dbReference type="PANTHER" id="PTHR43791:SF24">
    <property type="entry name" value="NICOTINIC ACID PLASMA MEMBRANE TRANSPORTER"/>
    <property type="match status" value="1"/>
</dbReference>
<proteinExistence type="predicted"/>
<feature type="transmembrane region" description="Helical" evidence="7">
    <location>
        <begin position="85"/>
        <end position="103"/>
    </location>
</feature>
<feature type="transmembrane region" description="Helical" evidence="7">
    <location>
        <begin position="140"/>
        <end position="162"/>
    </location>
</feature>
<dbReference type="PANTHER" id="PTHR43791">
    <property type="entry name" value="PERMEASE-RELATED"/>
    <property type="match status" value="1"/>
</dbReference>
<comment type="caution">
    <text evidence="9">The sequence shown here is derived from an EMBL/GenBank/DDBJ whole genome shotgun (WGS) entry which is preliminary data.</text>
</comment>
<sequence>MEDHQPGPKSDQKVPADICSETHEPSGSEIYIDPGKEKAALRKFDMWLVPVAFTFMVLSSLDRNNIGNAKTFGFESDLGLKNNEFGNITTLLSVGFVVFEVPWVMAVKKFGPNRALGTALLLWSCVTLGTAFIHNYGQAIAVRILLGACEAGVSPGFAYLFSTIYPRRAAAKRIMMTNLANCTSGAFGGLFAYAVQLLGTRRGLEPWRWLFIVEFCVTMVVGGIGWFILPSSPETAWFLTSEEKETMVLRKQRDAVYRGEGENQSNRRWLKPSFTDPFVYLVGIAFFTSSVAITGFGVFLPTIIQGLGYESLQVQYMTIPVYAFGAICLVINCFLSDRWQRRAPFLVGCCFPVMIGYLICVGTPNSGAGLAGMFILVIGLYSISTLVVAWVGTNMTPDGKRAIAMPFAYSIANLSSLVSGQLYPKSQGPRYIQGNAISAGLTVVASGLYFSCWMLLRHRNNKKAKLISEGATTNGYNDDRGLDFQYML</sequence>
<comment type="subcellular location">
    <subcellularLocation>
        <location evidence="1">Membrane</location>
        <topology evidence="1">Multi-pass membrane protein</topology>
    </subcellularLocation>
</comment>
<accession>A0ABY6UEX3</accession>
<dbReference type="SUPFAM" id="SSF103473">
    <property type="entry name" value="MFS general substrate transporter"/>
    <property type="match status" value="1"/>
</dbReference>
<feature type="transmembrane region" description="Helical" evidence="7">
    <location>
        <begin position="174"/>
        <end position="195"/>
    </location>
</feature>
<organism evidence="9 10">
    <name type="scientific">Bionectria ochroleuca</name>
    <name type="common">Gliocladium roseum</name>
    <dbReference type="NCBI Taxonomy" id="29856"/>
    <lineage>
        <taxon>Eukaryota</taxon>
        <taxon>Fungi</taxon>
        <taxon>Dikarya</taxon>
        <taxon>Ascomycota</taxon>
        <taxon>Pezizomycotina</taxon>
        <taxon>Sordariomycetes</taxon>
        <taxon>Hypocreomycetidae</taxon>
        <taxon>Hypocreales</taxon>
        <taxon>Bionectriaceae</taxon>
        <taxon>Clonostachys</taxon>
    </lineage>
</organism>
<evidence type="ECO:0000313" key="9">
    <source>
        <dbReference type="EMBL" id="VUC29708.1"/>
    </source>
</evidence>
<keyword evidence="4 7" id="KW-1133">Transmembrane helix</keyword>
<protein>
    <recommendedName>
        <fullName evidence="8">Major facilitator superfamily (MFS) profile domain-containing protein</fullName>
    </recommendedName>
</protein>
<dbReference type="InterPro" id="IPR020846">
    <property type="entry name" value="MFS_dom"/>
</dbReference>
<feature type="transmembrane region" description="Helical" evidence="7">
    <location>
        <begin position="343"/>
        <end position="364"/>
    </location>
</feature>
<feature type="transmembrane region" description="Helical" evidence="7">
    <location>
        <begin position="316"/>
        <end position="336"/>
    </location>
</feature>
<feature type="transmembrane region" description="Helical" evidence="7">
    <location>
        <begin position="370"/>
        <end position="391"/>
    </location>
</feature>
<evidence type="ECO:0000256" key="2">
    <source>
        <dbReference type="ARBA" id="ARBA00022448"/>
    </source>
</evidence>
<feature type="transmembrane region" description="Helical" evidence="7">
    <location>
        <begin position="115"/>
        <end position="134"/>
    </location>
</feature>
<evidence type="ECO:0000256" key="6">
    <source>
        <dbReference type="SAM" id="MobiDB-lite"/>
    </source>
</evidence>
<feature type="transmembrane region" description="Helical" evidence="7">
    <location>
        <begin position="278"/>
        <end position="304"/>
    </location>
</feature>
<evidence type="ECO:0000256" key="7">
    <source>
        <dbReference type="SAM" id="Phobius"/>
    </source>
</evidence>
<reference evidence="9 10" key="1">
    <citation type="submission" date="2019-06" db="EMBL/GenBank/DDBJ databases">
        <authorList>
            <person name="Broberg M."/>
        </authorList>
    </citation>
    <scope>NUCLEOTIDE SEQUENCE [LARGE SCALE GENOMIC DNA]</scope>
</reference>
<gene>
    <name evidence="9" type="ORF">CLO192961_LOCUS266428</name>
</gene>
<dbReference type="InterPro" id="IPR036259">
    <property type="entry name" value="MFS_trans_sf"/>
</dbReference>
<dbReference type="Gene3D" id="1.20.1250.20">
    <property type="entry name" value="MFS general substrate transporter like domains"/>
    <property type="match status" value="2"/>
</dbReference>
<evidence type="ECO:0000256" key="4">
    <source>
        <dbReference type="ARBA" id="ARBA00022989"/>
    </source>
</evidence>
<evidence type="ECO:0000313" key="10">
    <source>
        <dbReference type="Proteomes" id="UP000766486"/>
    </source>
</evidence>
<dbReference type="InterPro" id="IPR011701">
    <property type="entry name" value="MFS"/>
</dbReference>
<dbReference type="Proteomes" id="UP000766486">
    <property type="component" value="Unassembled WGS sequence"/>
</dbReference>
<dbReference type="Pfam" id="PF07690">
    <property type="entry name" value="MFS_1"/>
    <property type="match status" value="1"/>
</dbReference>
<keyword evidence="5 7" id="KW-0472">Membrane</keyword>
<dbReference type="PROSITE" id="PS50850">
    <property type="entry name" value="MFS"/>
    <property type="match status" value="1"/>
</dbReference>
<feature type="transmembrane region" description="Helical" evidence="7">
    <location>
        <begin position="403"/>
        <end position="424"/>
    </location>
</feature>
<keyword evidence="10" id="KW-1185">Reference proteome</keyword>
<evidence type="ECO:0000259" key="8">
    <source>
        <dbReference type="PROSITE" id="PS50850"/>
    </source>
</evidence>
<name>A0ABY6UEX3_BIOOC</name>
<feature type="domain" description="Major facilitator superfamily (MFS) profile" evidence="8">
    <location>
        <begin position="48"/>
        <end position="459"/>
    </location>
</feature>
<evidence type="ECO:0000256" key="1">
    <source>
        <dbReference type="ARBA" id="ARBA00004141"/>
    </source>
</evidence>
<feature type="transmembrane region" description="Helical" evidence="7">
    <location>
        <begin position="207"/>
        <end position="229"/>
    </location>
</feature>
<keyword evidence="3 7" id="KW-0812">Transmembrane</keyword>
<feature type="region of interest" description="Disordered" evidence="6">
    <location>
        <begin position="1"/>
        <end position="26"/>
    </location>
</feature>
<feature type="transmembrane region" description="Helical" evidence="7">
    <location>
        <begin position="436"/>
        <end position="456"/>
    </location>
</feature>
<evidence type="ECO:0000256" key="3">
    <source>
        <dbReference type="ARBA" id="ARBA00022692"/>
    </source>
</evidence>
<keyword evidence="2" id="KW-0813">Transport</keyword>
<evidence type="ECO:0000256" key="5">
    <source>
        <dbReference type="ARBA" id="ARBA00023136"/>
    </source>
</evidence>
<dbReference type="EMBL" id="CABFNS010000809">
    <property type="protein sequence ID" value="VUC29708.1"/>
    <property type="molecule type" value="Genomic_DNA"/>
</dbReference>